<dbReference type="EMBL" id="CYGV01000036">
    <property type="protein sequence ID" value="CUA67181.1"/>
    <property type="molecule type" value="Genomic_DNA"/>
</dbReference>
<dbReference type="AlphaFoldDB" id="A0A0K6FLR5"/>
<gene>
    <name evidence="2" type="ORF">RSOLAG22IIIB_07249</name>
</gene>
<accession>A0A0K6FLR5</accession>
<reference evidence="2 3" key="1">
    <citation type="submission" date="2015-07" db="EMBL/GenBank/DDBJ databases">
        <authorList>
            <person name="Noorani M."/>
        </authorList>
    </citation>
    <scope>NUCLEOTIDE SEQUENCE [LARGE SCALE GENOMIC DNA]</scope>
    <source>
        <strain evidence="2">BBA 69670</strain>
    </source>
</reference>
<keyword evidence="3" id="KW-1185">Reference proteome</keyword>
<dbReference type="Proteomes" id="UP000044841">
    <property type="component" value="Unassembled WGS sequence"/>
</dbReference>
<feature type="region of interest" description="Disordered" evidence="1">
    <location>
        <begin position="251"/>
        <end position="278"/>
    </location>
</feature>
<protein>
    <submittedName>
        <fullName evidence="2">Uncharacterized protein</fullName>
    </submittedName>
</protein>
<feature type="region of interest" description="Disordered" evidence="1">
    <location>
        <begin position="1"/>
        <end position="104"/>
    </location>
</feature>
<evidence type="ECO:0000256" key="1">
    <source>
        <dbReference type="SAM" id="MobiDB-lite"/>
    </source>
</evidence>
<feature type="region of interest" description="Disordered" evidence="1">
    <location>
        <begin position="141"/>
        <end position="173"/>
    </location>
</feature>
<organism evidence="2 3">
    <name type="scientific">Rhizoctonia solani</name>
    <dbReference type="NCBI Taxonomy" id="456999"/>
    <lineage>
        <taxon>Eukaryota</taxon>
        <taxon>Fungi</taxon>
        <taxon>Dikarya</taxon>
        <taxon>Basidiomycota</taxon>
        <taxon>Agaricomycotina</taxon>
        <taxon>Agaricomycetes</taxon>
        <taxon>Cantharellales</taxon>
        <taxon>Ceratobasidiaceae</taxon>
        <taxon>Rhizoctonia</taxon>
    </lineage>
</organism>
<evidence type="ECO:0000313" key="3">
    <source>
        <dbReference type="Proteomes" id="UP000044841"/>
    </source>
</evidence>
<feature type="compositionally biased region" description="Basic and acidic residues" evidence="1">
    <location>
        <begin position="1"/>
        <end position="16"/>
    </location>
</feature>
<sequence>MSPSGLKDKDKDEGKAPARSSKSRWDSRQQNAAAFQHALRHKYGKKKSCAERAHQISNDESPFASLEPIDQSTDNQEITDDELTADQGTNYDLAEDHEEPSKDTWKEMRRDYEAIATPGGSGSWHRVPDSVAYAAPVARGQAAFNNPGPQPHRPRPRPQQPPLPQPAPPPLQEGRHRHLVLMPESKANISVEIILRDAGFSAVWWREINNIICDLIERVGMDYTSSWTSQNKQAMGALYAWGNQNAHQNKKKCVRKGNLPMPSLEDTDNGAQPTTDEE</sequence>
<proteinExistence type="predicted"/>
<evidence type="ECO:0000313" key="2">
    <source>
        <dbReference type="EMBL" id="CUA67181.1"/>
    </source>
</evidence>
<name>A0A0K6FLR5_9AGAM</name>
<feature type="compositionally biased region" description="Basic residues" evidence="1">
    <location>
        <begin position="38"/>
        <end position="47"/>
    </location>
</feature>
<feature type="compositionally biased region" description="Polar residues" evidence="1">
    <location>
        <begin position="269"/>
        <end position="278"/>
    </location>
</feature>
<feature type="compositionally biased region" description="Pro residues" evidence="1">
    <location>
        <begin position="157"/>
        <end position="171"/>
    </location>
</feature>